<dbReference type="InterPro" id="IPR021720">
    <property type="entry name" value="Malectin_dom"/>
</dbReference>
<evidence type="ECO:0000256" key="5">
    <source>
        <dbReference type="ARBA" id="ARBA00022614"/>
    </source>
</evidence>
<dbReference type="EC" id="2.7.11.1" evidence="2"/>
<evidence type="ECO:0000256" key="6">
    <source>
        <dbReference type="ARBA" id="ARBA00022679"/>
    </source>
</evidence>
<accession>A0AAN8U6Y6</accession>
<evidence type="ECO:0000256" key="3">
    <source>
        <dbReference type="ARBA" id="ARBA00022527"/>
    </source>
</evidence>
<dbReference type="Pfam" id="PF00560">
    <property type="entry name" value="LRR_1"/>
    <property type="match status" value="3"/>
</dbReference>
<keyword evidence="9" id="KW-0677">Repeat</keyword>
<keyword evidence="11" id="KW-0418">Kinase</keyword>
<dbReference type="GO" id="GO:0051707">
    <property type="term" value="P:response to other organism"/>
    <property type="evidence" value="ECO:0007669"/>
    <property type="project" value="UniProtKB-ARBA"/>
</dbReference>
<keyword evidence="6" id="KW-0808">Transferase</keyword>
<feature type="binding site" evidence="19">
    <location>
        <position position="655"/>
    </location>
    <ligand>
        <name>ATP</name>
        <dbReference type="ChEBI" id="CHEBI:30616"/>
    </ligand>
</feature>
<proteinExistence type="predicted"/>
<dbReference type="Gene3D" id="3.80.10.10">
    <property type="entry name" value="Ribonuclease Inhibitor"/>
    <property type="match status" value="3"/>
</dbReference>
<evidence type="ECO:0000256" key="7">
    <source>
        <dbReference type="ARBA" id="ARBA00022692"/>
    </source>
</evidence>
<comment type="subcellular location">
    <subcellularLocation>
        <location evidence="1">Membrane</location>
        <topology evidence="1">Single-pass type I membrane protein</topology>
    </subcellularLocation>
</comment>
<dbReference type="InterPro" id="IPR011009">
    <property type="entry name" value="Kinase-like_dom_sf"/>
</dbReference>
<keyword evidence="14 21" id="KW-0472">Membrane</keyword>
<keyword evidence="13 21" id="KW-1133">Transmembrane helix</keyword>
<dbReference type="InterPro" id="IPR055414">
    <property type="entry name" value="LRR_R13L4/SHOC2-like"/>
</dbReference>
<evidence type="ECO:0000256" key="16">
    <source>
        <dbReference type="ARBA" id="ARBA00023180"/>
    </source>
</evidence>
<dbReference type="InterPro" id="IPR032675">
    <property type="entry name" value="LRR_dom_sf"/>
</dbReference>
<evidence type="ECO:0000256" key="20">
    <source>
        <dbReference type="SAM" id="MobiDB-lite"/>
    </source>
</evidence>
<dbReference type="GO" id="GO:0005524">
    <property type="term" value="F:ATP binding"/>
    <property type="evidence" value="ECO:0007669"/>
    <property type="project" value="UniProtKB-UniRule"/>
</dbReference>
<evidence type="ECO:0000313" key="24">
    <source>
        <dbReference type="Proteomes" id="UP001371456"/>
    </source>
</evidence>
<protein>
    <recommendedName>
        <fullName evidence="2">non-specific serine/threonine protein kinase</fullName>
        <ecNumber evidence="2">2.7.11.1</ecNumber>
    </recommendedName>
</protein>
<keyword evidence="15" id="KW-0675">Receptor</keyword>
<dbReference type="PROSITE" id="PS51450">
    <property type="entry name" value="LRR"/>
    <property type="match status" value="2"/>
</dbReference>
<feature type="transmembrane region" description="Helical" evidence="21">
    <location>
        <begin position="1293"/>
        <end position="1319"/>
    </location>
</feature>
<keyword evidence="16" id="KW-0325">Glycoprotein</keyword>
<evidence type="ECO:0000256" key="8">
    <source>
        <dbReference type="ARBA" id="ARBA00022729"/>
    </source>
</evidence>
<dbReference type="Pfam" id="PF07714">
    <property type="entry name" value="PK_Tyr_Ser-Thr"/>
    <property type="match status" value="2"/>
</dbReference>
<dbReference type="FunFam" id="3.30.200.20:FF:000217">
    <property type="entry name" value="probable LRR receptor-like serine/threonine-protein kinase At1g53430"/>
    <property type="match status" value="2"/>
</dbReference>
<keyword evidence="10 19" id="KW-0547">Nucleotide-binding</keyword>
<evidence type="ECO:0000256" key="21">
    <source>
        <dbReference type="SAM" id="Phobius"/>
    </source>
</evidence>
<dbReference type="Gene3D" id="2.60.120.430">
    <property type="entry name" value="Galactose-binding lectin"/>
    <property type="match status" value="2"/>
</dbReference>
<organism evidence="23 24">
    <name type="scientific">Solanum bulbocastanum</name>
    <name type="common">Wild potato</name>
    <dbReference type="NCBI Taxonomy" id="147425"/>
    <lineage>
        <taxon>Eukaryota</taxon>
        <taxon>Viridiplantae</taxon>
        <taxon>Streptophyta</taxon>
        <taxon>Embryophyta</taxon>
        <taxon>Tracheophyta</taxon>
        <taxon>Spermatophyta</taxon>
        <taxon>Magnoliopsida</taxon>
        <taxon>eudicotyledons</taxon>
        <taxon>Gunneridae</taxon>
        <taxon>Pentapetalae</taxon>
        <taxon>asterids</taxon>
        <taxon>lamiids</taxon>
        <taxon>Solanales</taxon>
        <taxon>Solanaceae</taxon>
        <taxon>Solanoideae</taxon>
        <taxon>Solaneae</taxon>
        <taxon>Solanum</taxon>
    </lineage>
</organism>
<dbReference type="GO" id="GO:0004674">
    <property type="term" value="F:protein serine/threonine kinase activity"/>
    <property type="evidence" value="ECO:0007669"/>
    <property type="project" value="UniProtKB-KW"/>
</dbReference>
<dbReference type="PANTHER" id="PTHR48006">
    <property type="entry name" value="LEUCINE-RICH REPEAT-CONTAINING PROTEIN DDB_G0281931-RELATED"/>
    <property type="match status" value="1"/>
</dbReference>
<dbReference type="InterPro" id="IPR003591">
    <property type="entry name" value="Leu-rich_rpt_typical-subtyp"/>
</dbReference>
<dbReference type="FunFam" id="1.10.510.10:FF:000044">
    <property type="entry name" value="Putative LRR receptor-like serine/threonine-protein kinase"/>
    <property type="match status" value="2"/>
</dbReference>
<evidence type="ECO:0000256" key="10">
    <source>
        <dbReference type="ARBA" id="ARBA00022741"/>
    </source>
</evidence>
<evidence type="ECO:0000313" key="23">
    <source>
        <dbReference type="EMBL" id="KAK6797301.1"/>
    </source>
</evidence>
<evidence type="ECO:0000259" key="22">
    <source>
        <dbReference type="PROSITE" id="PS50011"/>
    </source>
</evidence>
<feature type="transmembrane region" description="Helical" evidence="21">
    <location>
        <begin position="569"/>
        <end position="592"/>
    </location>
</feature>
<evidence type="ECO:0000256" key="14">
    <source>
        <dbReference type="ARBA" id="ARBA00023136"/>
    </source>
</evidence>
<evidence type="ECO:0000256" key="18">
    <source>
        <dbReference type="ARBA" id="ARBA00048679"/>
    </source>
</evidence>
<evidence type="ECO:0000256" key="2">
    <source>
        <dbReference type="ARBA" id="ARBA00012513"/>
    </source>
</evidence>
<feature type="domain" description="Protein kinase" evidence="22">
    <location>
        <begin position="627"/>
        <end position="934"/>
    </location>
</feature>
<sequence length="1936" mass="216420">MYIHFNFFLCMLEKMTSPSYYCTSSFLLITFSLLLIVCEAQNGRGLLPEEEKNALREIGEQLGKTDWDFNVNPCDESTSWTTPGTDDLSVYVSNVTCNCDTPNGSCHVQSMSLMLNQLSGPIPKYLGNMTSLVYMRLESNMFNGTVPKELGDMFNLQVLILSFNNLTGHLPEELNKLTNLKELRLRGNNFTGKLPSFESFKTLQRLEIQASGFKGPIAPVISVSTQMIELRITDLTGGASEFPLLGNMTRLTRLILRNCNISGKIPPYITNMPKLKLLDLSFNKFEGQIPNLESLKKLDFLYLVGNRLTGPIPDWVKSRNSKHMIDLSYNNFSESSEPICQETLNLFRSYNGTKNSELGKCVPRCSKKWYSVRINCGGESVTIGDTVYEADRDSAGAAKFTSSKESWGASNSGYFWDKSITAKDYLANNISAIKGNDSELYTTARLSASSLTYYGRCLANGNYTVTLHFAEIVIRDNRSFQSLGKRIFDVYIQGERKLKDFDIRTDAGGVDKPFTIKFNATVADSTLEVRFQYAGKGTAALPRRGSYGPSVSAISFEANFKPPPDHKKLVLIIAGAVASLLIIIFIISFVAWKRHRSKIAKEEESRGLDSMTGVFTIRQIKAATNNFDAANKIGEGGFGSVYKGTLSDGAVIAVKQLSSKSKQGKREFVNEIGMISSLQHPNLVQLYGCCAERNHLLLVYEYMENNSLARALFGNLSSFFIVLVISQAENKLKVKQVERLLFGPEEHRLKIDWPTRQKICIGIAKGLSFLHEESSLKIVHRDIKATNVLLDKKLNPKISDFGLARLDDDDNNTHITTRVAGTIGYMAPEYALWGYLTYKADVYSFGVLALEIAAGKSNMTYRPNEKFVCLLDWALVLQRQGKLKEVVDATLGSDLNEDEALRMLNVALLCTSPSPALRPTMSAVVKILENHLDLPEFTMESRLYDDYDLLNFQGLRDKKMSALLILHDFSISSFLLILVLCSLVQIIEAQRYSRLLPQQEKNALKEIAEQMGKKDWDFDLNPCNGNTNWTTPKIDKMSMYVNNVTCNCSTPDGFCHVQSILLKGQDLAGVLPPSLVKLPYLKTIDVALNYLSGTIPPEWASIKLEFMSVMVNQLSGPIPKYLGNMTTLLYMSLENNMFNGTVPKELGNMVNLQSLTLSFNNLTGKLPEEVIKLTKLTELRLSGNSFTGILPSFGSLKNLQKLMLRSCNLSGKIPSYIASMPQLKILDLSFNRLEGQIPDLESRDRLELLYLTSNKLTGPIQDWIKSRNSKYVIDLSYNNFNESSMPTTCRETLYVFFPLIFVIGTPAVVISKLHFLLLIRNLFKSYNSTKKSELGKCLSSNDCSKNWYSVHINCGGESVTIGDTTYEADEDSAGAAKFVYWKGSWGSSNTGDFWDRPIALNEYKATNVSSIKGHNSELYMTARLSALSLTYYGRCLANGNYTVTLHFAEIVIRDNRSFQSLGKRMFDVYIQGERKLKDFDIRTAAGGVDEALTRKFNASVEDGILEVRFQYAGKGTTAVPRRGSYGPLVSAISFEANFKPPSNHKKMAHIIAGAVASSLVLLFTIFFVAWWRSRNSISKEEELRRLDLLTGVFTIRQIKAVTNNFDAANKIGEGGFGSVYKGTLLDGTVIAVKQLSSKSKQGNREFVNEIGMISGLQHPNLVKLYGCCAEGNQLLLVYEYLENNSLALGLFGPEEHRLQIDWPTRQKICIGIAKGLAFLHEESSLKIVHRDIKATNVLLDKKLNPKISDFGLAKLDDEDKTHISTRIAGTIGYMAPEYALWGYLTYKADVYSFGVVALEIVAGKNNMKYRPNEKFVCLLDWALVLQKHGKLMELVDETLSSDFKKDEALRMINVALLCTNPSPALRPTMSAVVSILEDHLDLPEFNLESRSHDDELKFQGLREKYDEMRSLSESQTLTHSSNTTRRDCSSTTSESA</sequence>
<dbReference type="FunFam" id="3.80.10.10:FF:000452">
    <property type="entry name" value="Probable LRR receptor-like serine/threonine-protein kinase RFK1"/>
    <property type="match status" value="1"/>
</dbReference>
<evidence type="ECO:0000256" key="4">
    <source>
        <dbReference type="ARBA" id="ARBA00022553"/>
    </source>
</evidence>
<evidence type="ECO:0000256" key="11">
    <source>
        <dbReference type="ARBA" id="ARBA00022777"/>
    </source>
</evidence>
<feature type="region of interest" description="Disordered" evidence="20">
    <location>
        <begin position="1907"/>
        <end position="1936"/>
    </location>
</feature>
<dbReference type="InterPro" id="IPR008271">
    <property type="entry name" value="Ser/Thr_kinase_AS"/>
</dbReference>
<keyword evidence="12 19" id="KW-0067">ATP-binding</keyword>
<dbReference type="CDD" id="cd14066">
    <property type="entry name" value="STKc_IRAK"/>
    <property type="match status" value="2"/>
</dbReference>
<gene>
    <name evidence="23" type="ORF">RDI58_005003</name>
</gene>
<comment type="caution">
    <text evidence="23">The sequence shown here is derived from an EMBL/GenBank/DDBJ whole genome shotgun (WGS) entry which is preliminary data.</text>
</comment>
<keyword evidence="24" id="KW-1185">Reference proteome</keyword>
<dbReference type="Proteomes" id="UP001371456">
    <property type="component" value="Unassembled WGS sequence"/>
</dbReference>
<reference evidence="23 24" key="1">
    <citation type="submission" date="2024-02" db="EMBL/GenBank/DDBJ databases">
        <title>de novo genome assembly of Solanum bulbocastanum strain 11H21.</title>
        <authorList>
            <person name="Hosaka A.J."/>
        </authorList>
    </citation>
    <scope>NUCLEOTIDE SEQUENCE [LARGE SCALE GENOMIC DNA]</scope>
    <source>
        <tissue evidence="23">Young leaves</tissue>
    </source>
</reference>
<feature type="domain" description="Protein kinase" evidence="22">
    <location>
        <begin position="1605"/>
        <end position="1882"/>
    </location>
</feature>
<dbReference type="SUPFAM" id="SSF52058">
    <property type="entry name" value="L domain-like"/>
    <property type="match status" value="2"/>
</dbReference>
<dbReference type="InterPro" id="IPR000719">
    <property type="entry name" value="Prot_kinase_dom"/>
</dbReference>
<keyword evidence="4" id="KW-0597">Phosphoprotein</keyword>
<dbReference type="FunFam" id="2.60.120.430:FF:000004">
    <property type="entry name" value="Putative leucine-rich repeat receptor-like serine/threonine-protein kinase"/>
    <property type="match status" value="2"/>
</dbReference>
<keyword evidence="7 21" id="KW-0812">Transmembrane</keyword>
<dbReference type="InterPro" id="IPR017441">
    <property type="entry name" value="Protein_kinase_ATP_BS"/>
</dbReference>
<dbReference type="PANTHER" id="PTHR48006:SF101">
    <property type="entry name" value="PROTEIN KINASE DOMAIN-CONTAINING PROTEIN"/>
    <property type="match status" value="1"/>
</dbReference>
<keyword evidence="5" id="KW-0433">Leucine-rich repeat</keyword>
<dbReference type="SUPFAM" id="SSF56112">
    <property type="entry name" value="Protein kinase-like (PK-like)"/>
    <property type="match status" value="2"/>
</dbReference>
<dbReference type="PROSITE" id="PS00108">
    <property type="entry name" value="PROTEIN_KINASE_ST"/>
    <property type="match status" value="2"/>
</dbReference>
<dbReference type="FunFam" id="3.80.10.10:FF:000041">
    <property type="entry name" value="LRR receptor-like serine/threonine-protein kinase ERECTA"/>
    <property type="match status" value="1"/>
</dbReference>
<comment type="catalytic activity">
    <reaction evidence="18">
        <text>L-seryl-[protein] + ATP = O-phospho-L-seryl-[protein] + ADP + H(+)</text>
        <dbReference type="Rhea" id="RHEA:17989"/>
        <dbReference type="Rhea" id="RHEA-COMP:9863"/>
        <dbReference type="Rhea" id="RHEA-COMP:11604"/>
        <dbReference type="ChEBI" id="CHEBI:15378"/>
        <dbReference type="ChEBI" id="CHEBI:29999"/>
        <dbReference type="ChEBI" id="CHEBI:30616"/>
        <dbReference type="ChEBI" id="CHEBI:83421"/>
        <dbReference type="ChEBI" id="CHEBI:456216"/>
        <dbReference type="EC" id="2.7.11.1"/>
    </reaction>
</comment>
<evidence type="ECO:0000256" key="1">
    <source>
        <dbReference type="ARBA" id="ARBA00004479"/>
    </source>
</evidence>
<dbReference type="PROSITE" id="PS00107">
    <property type="entry name" value="PROTEIN_KINASE_ATP"/>
    <property type="match status" value="2"/>
</dbReference>
<dbReference type="Gene3D" id="3.30.200.20">
    <property type="entry name" value="Phosphorylase Kinase, domain 1"/>
    <property type="match status" value="2"/>
</dbReference>
<comment type="catalytic activity">
    <reaction evidence="17">
        <text>L-threonyl-[protein] + ATP = O-phospho-L-threonyl-[protein] + ADP + H(+)</text>
        <dbReference type="Rhea" id="RHEA:46608"/>
        <dbReference type="Rhea" id="RHEA-COMP:11060"/>
        <dbReference type="Rhea" id="RHEA-COMP:11605"/>
        <dbReference type="ChEBI" id="CHEBI:15378"/>
        <dbReference type="ChEBI" id="CHEBI:30013"/>
        <dbReference type="ChEBI" id="CHEBI:30616"/>
        <dbReference type="ChEBI" id="CHEBI:61977"/>
        <dbReference type="ChEBI" id="CHEBI:456216"/>
        <dbReference type="EC" id="2.7.11.1"/>
    </reaction>
</comment>
<dbReference type="InterPro" id="IPR051824">
    <property type="entry name" value="LRR_Rcpt-Like_S/T_Kinase"/>
</dbReference>
<dbReference type="PROSITE" id="PS50011">
    <property type="entry name" value="PROTEIN_KINASE_DOM"/>
    <property type="match status" value="2"/>
</dbReference>
<dbReference type="GO" id="GO:0006952">
    <property type="term" value="P:defense response"/>
    <property type="evidence" value="ECO:0007669"/>
    <property type="project" value="UniProtKB-ARBA"/>
</dbReference>
<dbReference type="FunFam" id="3.80.10.10:FF:000095">
    <property type="entry name" value="LRR receptor-like serine/threonine-protein kinase GSO1"/>
    <property type="match status" value="1"/>
</dbReference>
<feature type="transmembrane region" description="Helical" evidence="21">
    <location>
        <begin position="962"/>
        <end position="987"/>
    </location>
</feature>
<evidence type="ECO:0000256" key="19">
    <source>
        <dbReference type="PROSITE-ProRule" id="PRU10141"/>
    </source>
</evidence>
<dbReference type="SMART" id="SM00369">
    <property type="entry name" value="LRR_TYP"/>
    <property type="match status" value="6"/>
</dbReference>
<evidence type="ECO:0000256" key="12">
    <source>
        <dbReference type="ARBA" id="ARBA00022840"/>
    </source>
</evidence>
<keyword evidence="8" id="KW-0732">Signal</keyword>
<feature type="binding site" evidence="19">
    <location>
        <position position="1633"/>
    </location>
    <ligand>
        <name>ATP</name>
        <dbReference type="ChEBI" id="CHEBI:30616"/>
    </ligand>
</feature>
<name>A0AAN8U6Y6_SOLBU</name>
<dbReference type="Pfam" id="PF11721">
    <property type="entry name" value="Malectin"/>
    <property type="match status" value="2"/>
</dbReference>
<evidence type="ECO:0000256" key="13">
    <source>
        <dbReference type="ARBA" id="ARBA00022989"/>
    </source>
</evidence>
<feature type="transmembrane region" description="Helical" evidence="21">
    <location>
        <begin position="1548"/>
        <end position="1571"/>
    </location>
</feature>
<dbReference type="InterPro" id="IPR001611">
    <property type="entry name" value="Leu-rich_rpt"/>
</dbReference>
<evidence type="ECO:0000256" key="17">
    <source>
        <dbReference type="ARBA" id="ARBA00047899"/>
    </source>
</evidence>
<dbReference type="InterPro" id="IPR001245">
    <property type="entry name" value="Ser-Thr/Tyr_kinase_cat_dom"/>
</dbReference>
<feature type="compositionally biased region" description="Polar residues" evidence="20">
    <location>
        <begin position="1911"/>
        <end position="1936"/>
    </location>
</feature>
<dbReference type="Gene3D" id="1.10.510.10">
    <property type="entry name" value="Transferase(Phosphotransferase) domain 1"/>
    <property type="match status" value="2"/>
</dbReference>
<keyword evidence="3" id="KW-0723">Serine/threonine-protein kinase</keyword>
<dbReference type="GO" id="GO:0016020">
    <property type="term" value="C:membrane"/>
    <property type="evidence" value="ECO:0007669"/>
    <property type="project" value="UniProtKB-SubCell"/>
</dbReference>
<evidence type="ECO:0000256" key="15">
    <source>
        <dbReference type="ARBA" id="ARBA00023170"/>
    </source>
</evidence>
<evidence type="ECO:0000256" key="9">
    <source>
        <dbReference type="ARBA" id="ARBA00022737"/>
    </source>
</evidence>
<dbReference type="EMBL" id="JBANQN010000002">
    <property type="protein sequence ID" value="KAK6797301.1"/>
    <property type="molecule type" value="Genomic_DNA"/>
</dbReference>
<dbReference type="SMART" id="SM00220">
    <property type="entry name" value="S_TKc"/>
    <property type="match status" value="2"/>
</dbReference>
<dbReference type="Pfam" id="PF23598">
    <property type="entry name" value="LRR_14"/>
    <property type="match status" value="1"/>
</dbReference>